<dbReference type="Proteomes" id="UP000292957">
    <property type="component" value="Unassembled WGS sequence"/>
</dbReference>
<reference evidence="1" key="1">
    <citation type="submission" date="2019-01" db="EMBL/GenBank/DDBJ databases">
        <title>Draft genome sequences of three monokaryotic isolates of the white-rot basidiomycete fungus Dichomitus squalens.</title>
        <authorList>
            <consortium name="DOE Joint Genome Institute"/>
            <person name="Lopez S.C."/>
            <person name="Andreopoulos B."/>
            <person name="Pangilinan J."/>
            <person name="Lipzen A."/>
            <person name="Riley R."/>
            <person name="Ahrendt S."/>
            <person name="Ng V."/>
            <person name="Barry K."/>
            <person name="Daum C."/>
            <person name="Grigoriev I.V."/>
            <person name="Hilden K.S."/>
            <person name="Makela M.R."/>
            <person name="de Vries R.P."/>
        </authorList>
    </citation>
    <scope>NUCLEOTIDE SEQUENCE [LARGE SCALE GENOMIC DNA]</scope>
    <source>
        <strain evidence="1">OM18370.1</strain>
    </source>
</reference>
<gene>
    <name evidence="1" type="ORF">BD311DRAFT_737768</name>
</gene>
<protein>
    <submittedName>
        <fullName evidence="1">Uncharacterized protein</fullName>
    </submittedName>
</protein>
<sequence>MGATTCVQSTHPRELIEAFNRTEAWVEGAGGVQDEGTFVANQIHWQGPLADIITRNVYYDSSTEQRKGSQCCIVEDPSELDSGYALSNEYKIFVSTASRLHSPDTQVAYVANIVLTALVLLPPTLLACPSSTTSSTVTTTRAITSVVVGTSPPTPSSVQRREPRIHFSAIRTQANGQSCYNLKSDSQGGIVSSAGAIGDHPFEPHHDM</sequence>
<dbReference type="AlphaFoldDB" id="A0A4Q9MWU1"/>
<evidence type="ECO:0000313" key="1">
    <source>
        <dbReference type="EMBL" id="TBU30991.1"/>
    </source>
</evidence>
<proteinExistence type="predicted"/>
<name>A0A4Q9MWU1_9APHY</name>
<dbReference type="EMBL" id="ML143402">
    <property type="protein sequence ID" value="TBU30991.1"/>
    <property type="molecule type" value="Genomic_DNA"/>
</dbReference>
<organism evidence="1">
    <name type="scientific">Dichomitus squalens</name>
    <dbReference type="NCBI Taxonomy" id="114155"/>
    <lineage>
        <taxon>Eukaryota</taxon>
        <taxon>Fungi</taxon>
        <taxon>Dikarya</taxon>
        <taxon>Basidiomycota</taxon>
        <taxon>Agaricomycotina</taxon>
        <taxon>Agaricomycetes</taxon>
        <taxon>Polyporales</taxon>
        <taxon>Polyporaceae</taxon>
        <taxon>Dichomitus</taxon>
    </lineage>
</organism>
<accession>A0A4Q9MWU1</accession>